<feature type="compositionally biased region" description="Polar residues" evidence="1">
    <location>
        <begin position="443"/>
        <end position="453"/>
    </location>
</feature>
<dbReference type="Proteomes" id="UP000703269">
    <property type="component" value="Unassembled WGS sequence"/>
</dbReference>
<sequence>MAFPRSEPVFVTENAPRAHWSKTILHKFRNRNSPIAKPVASTSSRAACASNSLPCKPGTTVKPCGQIPCICTQTPQQHDATAAKRKQAAPEPPPKRAKLDLESQYPKASTNMARPLPPPVIHRLLCTRCSKRREKCITLVRGEPCKKCARTKAEQPGMRKTCSNALPKTCQQCRWSREPCVATAGEPCKPCLQAQRPCSLRSAVCKSCVAVDARACSYQWGTPCGPCAAQGTPCSVERLWDVLSVRVFTSRPDPTFGHAWDAAGDAMRYGSTRAVREGARKVLRKVGELEEALRAEESKAAEISAAAPATMPNPPAPPHPTPGPRSLIPGPPSVAGSLHTRASSYSGPPTSGPLLHLPPLLHAGPSSSVIPTPANKEPVIEASRLPPTNQSRASPPLSDLPPPITSDQNGSSDEEPLQRRYSRTLPSPTPRTGKAKGKARAITGTTAEQSNPEVISPAARPSTSKAASLPPLSSEPEFSSPSDADDTDWDSDTGSDSDYFLPSDGGSVSTATPPRRRKRRRATQVRHAASSATSASSVRAGAGDADFSSPSSNQKAPKPTPRIRKTPQHVKMRQPTSAASPPSAFNANADDTHSSVSSVVRSTSNVTPLKRRAPRATTAQEHTPSACSAQTPGTTRRLPPQQSPWTRARPPWQDPAGTPLSLNALSSSHPQVLPESDDDAADEREVLRILFPEPPRSGAHSRWSPPAGAPAR</sequence>
<feature type="region of interest" description="Disordered" evidence="1">
    <location>
        <begin position="300"/>
        <end position="360"/>
    </location>
</feature>
<keyword evidence="3" id="KW-1185">Reference proteome</keyword>
<protein>
    <submittedName>
        <fullName evidence="2">Uncharacterized protein</fullName>
    </submittedName>
</protein>
<organism evidence="2 3">
    <name type="scientific">Phanerochaete sordida</name>
    <dbReference type="NCBI Taxonomy" id="48140"/>
    <lineage>
        <taxon>Eukaryota</taxon>
        <taxon>Fungi</taxon>
        <taxon>Dikarya</taxon>
        <taxon>Basidiomycota</taxon>
        <taxon>Agaricomycotina</taxon>
        <taxon>Agaricomycetes</taxon>
        <taxon>Polyporales</taxon>
        <taxon>Phanerochaetaceae</taxon>
        <taxon>Phanerochaete</taxon>
    </lineage>
</organism>
<feature type="compositionally biased region" description="Pro residues" evidence="1">
    <location>
        <begin position="311"/>
        <end position="323"/>
    </location>
</feature>
<dbReference type="AlphaFoldDB" id="A0A9P3LJM5"/>
<gene>
    <name evidence="2" type="ORF">PsYK624_137460</name>
</gene>
<evidence type="ECO:0000313" key="3">
    <source>
        <dbReference type="Proteomes" id="UP000703269"/>
    </source>
</evidence>
<feature type="compositionally biased region" description="Low complexity" evidence="1">
    <location>
        <begin position="461"/>
        <end position="482"/>
    </location>
</feature>
<accession>A0A9P3LJM5</accession>
<proteinExistence type="predicted"/>
<name>A0A9P3LJM5_9APHY</name>
<feature type="compositionally biased region" description="Basic residues" evidence="1">
    <location>
        <begin position="561"/>
        <end position="572"/>
    </location>
</feature>
<feature type="compositionally biased region" description="Low complexity" evidence="1">
    <location>
        <begin position="528"/>
        <end position="542"/>
    </location>
</feature>
<feature type="region of interest" description="Disordered" evidence="1">
    <location>
        <begin position="383"/>
        <end position="712"/>
    </location>
</feature>
<evidence type="ECO:0000313" key="2">
    <source>
        <dbReference type="EMBL" id="GJE97525.1"/>
    </source>
</evidence>
<feature type="compositionally biased region" description="Low complexity" evidence="1">
    <location>
        <begin position="346"/>
        <end position="360"/>
    </location>
</feature>
<feature type="compositionally biased region" description="Low complexity" evidence="1">
    <location>
        <begin position="577"/>
        <end position="606"/>
    </location>
</feature>
<comment type="caution">
    <text evidence="2">The sequence shown here is derived from an EMBL/GenBank/DDBJ whole genome shotgun (WGS) entry which is preliminary data.</text>
</comment>
<feature type="compositionally biased region" description="Basic residues" evidence="1">
    <location>
        <begin position="514"/>
        <end position="524"/>
    </location>
</feature>
<evidence type="ECO:0000256" key="1">
    <source>
        <dbReference type="SAM" id="MobiDB-lite"/>
    </source>
</evidence>
<feature type="compositionally biased region" description="Polar residues" evidence="1">
    <location>
        <begin position="617"/>
        <end position="634"/>
    </location>
</feature>
<feature type="compositionally biased region" description="Low complexity" evidence="1">
    <location>
        <begin position="301"/>
        <end position="310"/>
    </location>
</feature>
<feature type="compositionally biased region" description="Polar residues" evidence="1">
    <location>
        <begin position="660"/>
        <end position="670"/>
    </location>
</feature>
<reference evidence="2 3" key="1">
    <citation type="submission" date="2021-08" db="EMBL/GenBank/DDBJ databases">
        <title>Draft Genome Sequence of Phanerochaete sordida strain YK-624.</title>
        <authorList>
            <person name="Mori T."/>
            <person name="Dohra H."/>
            <person name="Suzuki T."/>
            <person name="Kawagishi H."/>
            <person name="Hirai H."/>
        </authorList>
    </citation>
    <scope>NUCLEOTIDE SEQUENCE [LARGE SCALE GENOMIC DNA]</scope>
    <source>
        <strain evidence="2 3">YK-624</strain>
    </source>
</reference>
<feature type="compositionally biased region" description="Acidic residues" evidence="1">
    <location>
        <begin position="483"/>
        <end position="495"/>
    </location>
</feature>
<dbReference type="EMBL" id="BPQB01000073">
    <property type="protein sequence ID" value="GJE97525.1"/>
    <property type="molecule type" value="Genomic_DNA"/>
</dbReference>